<accession>A0A5A5TZN4</accession>
<dbReference type="Gene3D" id="3.90.25.10">
    <property type="entry name" value="UDP-galactose 4-epimerase, domain 1"/>
    <property type="match status" value="1"/>
</dbReference>
<protein>
    <submittedName>
        <fullName evidence="2">NAD(P)-dependent oxidoreductase</fullName>
    </submittedName>
</protein>
<dbReference type="InterPro" id="IPR052718">
    <property type="entry name" value="NmrA-type_oxidoreductase"/>
</dbReference>
<reference evidence="2 3" key="1">
    <citation type="submission" date="2019-04" db="EMBL/GenBank/DDBJ databases">
        <title>A pseudo-fructophilic Leuconostoc citreum strain F192-5 isolated from peel of satsuma mandarin: the first report for isolation and characterization of strain-dependent fructophilic-like characteristics.</title>
        <authorList>
            <person name="Maeno S."/>
            <person name="Tanizawa Y."/>
            <person name="Kajikawa A."/>
            <person name="Kanesaki Y."/>
            <person name="Kubota E."/>
            <person name="Arita M."/>
            <person name="Leon D."/>
            <person name="Endo A."/>
        </authorList>
    </citation>
    <scope>NUCLEOTIDE SEQUENCE [LARGE SCALE GENOMIC DNA]</scope>
    <source>
        <strain evidence="2 3">F192-5</strain>
    </source>
</reference>
<dbReference type="Pfam" id="PF13460">
    <property type="entry name" value="NAD_binding_10"/>
    <property type="match status" value="1"/>
</dbReference>
<dbReference type="SUPFAM" id="SSF51735">
    <property type="entry name" value="NAD(P)-binding Rossmann-fold domains"/>
    <property type="match status" value="1"/>
</dbReference>
<proteinExistence type="predicted"/>
<dbReference type="Proteomes" id="UP000323274">
    <property type="component" value="Unassembled WGS sequence"/>
</dbReference>
<evidence type="ECO:0000259" key="1">
    <source>
        <dbReference type="Pfam" id="PF13460"/>
    </source>
</evidence>
<name>A0A5A5TZN4_LEUCI</name>
<organism evidence="2 3">
    <name type="scientific">Leuconostoc citreum</name>
    <dbReference type="NCBI Taxonomy" id="33964"/>
    <lineage>
        <taxon>Bacteria</taxon>
        <taxon>Bacillati</taxon>
        <taxon>Bacillota</taxon>
        <taxon>Bacilli</taxon>
        <taxon>Lactobacillales</taxon>
        <taxon>Lactobacillaceae</taxon>
        <taxon>Leuconostoc</taxon>
    </lineage>
</organism>
<dbReference type="InterPro" id="IPR036291">
    <property type="entry name" value="NAD(P)-bd_dom_sf"/>
</dbReference>
<dbReference type="PANTHER" id="PTHR47129">
    <property type="entry name" value="QUINONE OXIDOREDUCTASE 2"/>
    <property type="match status" value="1"/>
</dbReference>
<comment type="caution">
    <text evidence="2">The sequence shown here is derived from an EMBL/GenBank/DDBJ whole genome shotgun (WGS) entry which is preliminary data.</text>
</comment>
<evidence type="ECO:0000313" key="3">
    <source>
        <dbReference type="Proteomes" id="UP000323274"/>
    </source>
</evidence>
<gene>
    <name evidence="2" type="ORF">LCIT_01660</name>
</gene>
<dbReference type="RefSeq" id="WP_149333560.1">
    <property type="nucleotide sequence ID" value="NZ_BJJW01000002.1"/>
</dbReference>
<evidence type="ECO:0000313" key="2">
    <source>
        <dbReference type="EMBL" id="GDZ82924.1"/>
    </source>
</evidence>
<dbReference type="AlphaFoldDB" id="A0A5A5TZN4"/>
<dbReference type="InterPro" id="IPR016040">
    <property type="entry name" value="NAD(P)-bd_dom"/>
</dbReference>
<dbReference type="PANTHER" id="PTHR47129:SF1">
    <property type="entry name" value="NMRA-LIKE DOMAIN-CONTAINING PROTEIN"/>
    <property type="match status" value="1"/>
</dbReference>
<feature type="domain" description="NAD(P)-binding" evidence="1">
    <location>
        <begin position="8"/>
        <end position="148"/>
    </location>
</feature>
<dbReference type="EMBL" id="BJJW01000002">
    <property type="protein sequence ID" value="GDZ82924.1"/>
    <property type="molecule type" value="Genomic_DNA"/>
</dbReference>
<sequence length="283" mass="30794">MKYAITAATGRFGQAAFNQLKQLVPIEDIVIVARNKEKAQAMFGNVTVRQADYDNVDALKQAFNGVNRVLFISSQPGGQVPRLTQHLNVVEALSANQVQLTVYTSFPKAETSISALAHDHRETEKALTQSGLNAVFARNNWYLENEQGFLSSGATNQVAAFWASGRAGWALEREYAEAAAKLLVAETHKSIYEFAGPINDYQALGSALIAATGKKINILAQTRTEYIEALEHTGLNHDMASLFASFQAPIEEGSLDYGTTDLIDVLGHNLVPLPEAINDILKA</sequence>
<dbReference type="Gene3D" id="3.40.50.720">
    <property type="entry name" value="NAD(P)-binding Rossmann-like Domain"/>
    <property type="match status" value="1"/>
</dbReference>